<evidence type="ECO:0000313" key="3">
    <source>
        <dbReference type="EMBL" id="RJT91760.1"/>
    </source>
</evidence>
<name>A0A3A5MNT4_9MICO</name>
<keyword evidence="2" id="KW-0472">Membrane</keyword>
<feature type="compositionally biased region" description="Low complexity" evidence="1">
    <location>
        <begin position="438"/>
        <end position="447"/>
    </location>
</feature>
<sequence>MGACDVPVIGEVCDAVGQVGAAVVAAPFDWLAATMGATAAWLFKSVWAAFDTTTLIDLTDPTYLDVFNVLFGVAVFVTLVFFCLQLLTGLVHRDPGALSRAALGVAKSVLGSFVIITITALLLEITDQLTIGIVQASGNTMEGMGARITLLAAGLGTIAFTAPGVGAIATIFLAGLAISAAAIVWFSLLIRKALLLVAIVFGPIALAGATWDATKGWFSKWVAFVIALILSKLVLVVIFLVAVAQVAAPIEADLASVSDPIAGIVLMFVAAFAPYITYKFLNFIGVDMYHAMSSEQEAKSAMNRPVPVPNAPMLDTAKKILGPGGEGKPSPTTAGPSSSPVGGGPGPSTSPGSSGPAGFSGPASSTAASGAPTSATTATSAKAGKAGATAGATAGAGVATAGVAAGAAIIAAAAKAGPKLGGTVGQTADAHTQSAGDTATPSATQPTPSHPAPKTRPSSGAPVPPAPSTPAGSSTDSALSRARKDV</sequence>
<protein>
    <submittedName>
        <fullName evidence="3">Conjugal transfer protein TrbL</fullName>
    </submittedName>
</protein>
<accession>A0A3A5MNT4</accession>
<feature type="compositionally biased region" description="Polar residues" evidence="1">
    <location>
        <begin position="425"/>
        <end position="437"/>
    </location>
</feature>
<keyword evidence="2" id="KW-0812">Transmembrane</keyword>
<dbReference type="AlphaFoldDB" id="A0A3A5MNT4"/>
<organism evidence="3 4">
    <name type="scientific">Cryobacterium melibiosiphilum</name>
    <dbReference type="NCBI Taxonomy" id="995039"/>
    <lineage>
        <taxon>Bacteria</taxon>
        <taxon>Bacillati</taxon>
        <taxon>Actinomycetota</taxon>
        <taxon>Actinomycetes</taxon>
        <taxon>Micrococcales</taxon>
        <taxon>Microbacteriaceae</taxon>
        <taxon>Cryobacterium</taxon>
    </lineage>
</organism>
<evidence type="ECO:0000313" key="4">
    <source>
        <dbReference type="Proteomes" id="UP000272015"/>
    </source>
</evidence>
<feature type="compositionally biased region" description="Low complexity" evidence="1">
    <location>
        <begin position="469"/>
        <end position="478"/>
    </location>
</feature>
<feature type="region of interest" description="Disordered" evidence="1">
    <location>
        <begin position="317"/>
        <end position="374"/>
    </location>
</feature>
<feature type="region of interest" description="Disordered" evidence="1">
    <location>
        <begin position="419"/>
        <end position="486"/>
    </location>
</feature>
<dbReference type="Proteomes" id="UP000272015">
    <property type="component" value="Unassembled WGS sequence"/>
</dbReference>
<feature type="compositionally biased region" description="Low complexity" evidence="1">
    <location>
        <begin position="328"/>
        <end position="340"/>
    </location>
</feature>
<feature type="transmembrane region" description="Helical" evidence="2">
    <location>
        <begin position="99"/>
        <end position="123"/>
    </location>
</feature>
<evidence type="ECO:0000256" key="2">
    <source>
        <dbReference type="SAM" id="Phobius"/>
    </source>
</evidence>
<comment type="caution">
    <text evidence="3">The sequence shown here is derived from an EMBL/GenBank/DDBJ whole genome shotgun (WGS) entry which is preliminary data.</text>
</comment>
<dbReference type="EMBL" id="QZVS01000041">
    <property type="protein sequence ID" value="RJT91760.1"/>
    <property type="molecule type" value="Genomic_DNA"/>
</dbReference>
<feature type="compositionally biased region" description="Low complexity" evidence="1">
    <location>
        <begin position="347"/>
        <end position="374"/>
    </location>
</feature>
<evidence type="ECO:0000256" key="1">
    <source>
        <dbReference type="SAM" id="MobiDB-lite"/>
    </source>
</evidence>
<keyword evidence="4" id="KW-1185">Reference proteome</keyword>
<proteinExistence type="predicted"/>
<feature type="transmembrane region" description="Helical" evidence="2">
    <location>
        <begin position="260"/>
        <end position="278"/>
    </location>
</feature>
<feature type="transmembrane region" description="Helical" evidence="2">
    <location>
        <begin position="193"/>
        <end position="211"/>
    </location>
</feature>
<dbReference type="OrthoDB" id="5181663at2"/>
<reference evidence="3 4" key="1">
    <citation type="submission" date="2018-09" db="EMBL/GenBank/DDBJ databases">
        <title>Novel species of Cryobacterium.</title>
        <authorList>
            <person name="Liu Q."/>
            <person name="Xin Y.-H."/>
        </authorList>
    </citation>
    <scope>NUCLEOTIDE SEQUENCE [LARGE SCALE GENOMIC DNA]</scope>
    <source>
        <strain evidence="3 4">Hh39</strain>
    </source>
</reference>
<keyword evidence="2" id="KW-1133">Transmembrane helix</keyword>
<feature type="transmembrane region" description="Helical" evidence="2">
    <location>
        <begin position="144"/>
        <end position="162"/>
    </location>
</feature>
<feature type="transmembrane region" description="Helical" evidence="2">
    <location>
        <begin position="168"/>
        <end position="186"/>
    </location>
</feature>
<feature type="transmembrane region" description="Helical" evidence="2">
    <location>
        <begin position="223"/>
        <end position="248"/>
    </location>
</feature>
<feature type="transmembrane region" description="Helical" evidence="2">
    <location>
        <begin position="62"/>
        <end position="87"/>
    </location>
</feature>
<feature type="transmembrane region" description="Helical" evidence="2">
    <location>
        <begin position="30"/>
        <end position="50"/>
    </location>
</feature>
<dbReference type="RefSeq" id="WP_119970705.1">
    <property type="nucleotide sequence ID" value="NZ_JBHSQA010000037.1"/>
</dbReference>
<gene>
    <name evidence="3" type="ORF">D6T64_01355</name>
</gene>